<evidence type="ECO:0000256" key="1">
    <source>
        <dbReference type="SAM" id="SignalP"/>
    </source>
</evidence>
<dbReference type="RefSeq" id="WP_058506411.1">
    <property type="nucleotide sequence ID" value="NZ_CAAAIK010000020.1"/>
</dbReference>
<dbReference type="SMART" id="SM00671">
    <property type="entry name" value="SEL1"/>
    <property type="match status" value="22"/>
</dbReference>
<dbReference type="STRING" id="45073.Lqui_0274"/>
<keyword evidence="3" id="KW-1185">Reference proteome</keyword>
<dbReference type="InterPro" id="IPR011990">
    <property type="entry name" value="TPR-like_helical_dom_sf"/>
</dbReference>
<dbReference type="PATRIC" id="fig|45073.5.peg.291"/>
<dbReference type="OrthoDB" id="6114904at2"/>
<dbReference type="Proteomes" id="UP000054618">
    <property type="component" value="Unassembled WGS sequence"/>
</dbReference>
<reference evidence="2 3" key="1">
    <citation type="submission" date="2015-11" db="EMBL/GenBank/DDBJ databases">
        <title>Genomic analysis of 38 Legionella species identifies large and diverse effector repertoires.</title>
        <authorList>
            <person name="Burstein D."/>
            <person name="Amaro F."/>
            <person name="Zusman T."/>
            <person name="Lifshitz Z."/>
            <person name="Cohen O."/>
            <person name="Gilbert J.A."/>
            <person name="Pupko T."/>
            <person name="Shuman H.A."/>
            <person name="Segal G."/>
        </authorList>
    </citation>
    <scope>NUCLEOTIDE SEQUENCE [LARGE SCALE GENOMIC DNA]</scope>
    <source>
        <strain evidence="2 3">CDC#1442-AUS-E</strain>
    </source>
</reference>
<protein>
    <submittedName>
        <fullName evidence="2">Enhanced entry protein EnhC</fullName>
    </submittedName>
</protein>
<dbReference type="InterPro" id="IPR050767">
    <property type="entry name" value="Sel1_AlgK"/>
</dbReference>
<dbReference type="Gene3D" id="1.25.40.10">
    <property type="entry name" value="Tetratricopeptide repeat domain"/>
    <property type="match status" value="5"/>
</dbReference>
<dbReference type="Pfam" id="PF08238">
    <property type="entry name" value="Sel1"/>
    <property type="match status" value="20"/>
</dbReference>
<evidence type="ECO:0000313" key="3">
    <source>
        <dbReference type="Proteomes" id="UP000054618"/>
    </source>
</evidence>
<name>A0A0W0Y450_9GAMM</name>
<dbReference type="InterPro" id="IPR006597">
    <property type="entry name" value="Sel1-like"/>
</dbReference>
<dbReference type="AlphaFoldDB" id="A0A0W0Y450"/>
<dbReference type="PANTHER" id="PTHR11102">
    <property type="entry name" value="SEL-1-LIKE PROTEIN"/>
    <property type="match status" value="1"/>
</dbReference>
<keyword evidence="1" id="KW-0732">Signal</keyword>
<feature type="signal peptide" evidence="1">
    <location>
        <begin position="1"/>
        <end position="21"/>
    </location>
</feature>
<dbReference type="PANTHER" id="PTHR11102:SF160">
    <property type="entry name" value="ERAD-ASSOCIATED E3 UBIQUITIN-PROTEIN LIGASE COMPONENT HRD3"/>
    <property type="match status" value="1"/>
</dbReference>
<feature type="chain" id="PRO_5006917228" evidence="1">
    <location>
        <begin position="22"/>
        <end position="1204"/>
    </location>
</feature>
<sequence>MKSFIPWFCLVAATAANTVQAADGIDAYRRGNYFLAAKSFAEESGKDPVVEYYMGRMRLYGYGELKNNTLALRYFTDAAQKGYMPAQELLARYYLQKGKDPAQAFQWFKKLADADNTAAQMYCAAAYIYGFGVKQNPDMGRRYFIEAAKNGNPIAQFAVAAHFLDSRDSRNKKLGLIWLNKSAEQNNPKALVKLGELYAAGGIVTRDLVKARQLMEQAANQNYTPAMVSLGELAQKESNFAEAKNWFSRAAEANNIDAQFDLAKFYLTATNPQQDVDSGFMWMLKAAQNGSMDAQKSLSEMYKKGQGVAVDENLAAQWKQTAEANASKKIELEPQIAAARWLSNDTEEQFKGVYQLGGIYSAWNNPQALKENNYNPAPQMDAVTRKHLYQPQFVMAQPDTIPINDYFDVLAPMLTGAHSNDWSYPRYPIDKQIASLIRHDSMVLKHKQGLAPVDDGASYLQKDEEEDSPDYLAQQTLGWKQQANMQAVLSEMYNQAILGNSSSQFEIGQLYQYGIGVVKNIDQAIIYYQLAAAQQDVRAEYNLGVIYLEGKTNPVDYQKGIEWMTDAAFKGNAYAQYVLANIYEKGLIDPNGNEMIKPNHQQAMAMYYLASANHFGEAEYRLADYLVKEKQSGLSQAAKKHRSDLIKRLYAGAAKQGVAEAILPLAFYNAMDSDPKKQEQAFETARREARNGNSEAALLLGMMYDRGIAVSPNQYEALYWYQQATTNPVSAFILGTYFTEGNGVAKDTEKGRALLQESADAGFSYASLNLAVLKHDVGEYFLTELDNARKQGNSKAGLLLADYFLQQANDPEKMKQAREIYEYFAGKGDKDAQLKLAFLYDRGLGGEANSEVAAHWYTEAAEQNQPIAQFLLAQLYQMGRVGKQPDYEMAKKWYKQAQAHSPYASVALGFIYDTVDDDYVNAADNYSRAAATGDAIGQYNLGLLYENGKGMPVNPEKAREYFQQSAEQGYGKAMTQLAGLYFNGINGIRDEQQALHWYKKAVAAGDSGAMYQLGLLSETGVATKLDFPNAVSYYQQASDLGNEKAQMALARMYQYGIGVQKDIQHAADIYKGLAANSNAYAQYQLAMMYIDGQLGEPSLAQGKPLLVKASSNGSNQAETMLRWLNAQQEQKLSFIEPLQLNKAPVLAGQPAELMYMDALNEWNRGDETLSRMILDRLMTQFPHYVPAKKVYEQLNQQNKAPDLG</sequence>
<dbReference type="EMBL" id="LNYS01000006">
    <property type="protein sequence ID" value="KTD51430.1"/>
    <property type="molecule type" value="Genomic_DNA"/>
</dbReference>
<gene>
    <name evidence="2" type="primary">enhC</name>
    <name evidence="2" type="ORF">Lqui_0274</name>
</gene>
<organism evidence="2 3">
    <name type="scientific">Legionella quinlivanii</name>
    <dbReference type="NCBI Taxonomy" id="45073"/>
    <lineage>
        <taxon>Bacteria</taxon>
        <taxon>Pseudomonadati</taxon>
        <taxon>Pseudomonadota</taxon>
        <taxon>Gammaproteobacteria</taxon>
        <taxon>Legionellales</taxon>
        <taxon>Legionellaceae</taxon>
        <taxon>Legionella</taxon>
    </lineage>
</organism>
<dbReference type="SUPFAM" id="SSF81901">
    <property type="entry name" value="HCP-like"/>
    <property type="match status" value="5"/>
</dbReference>
<proteinExistence type="predicted"/>
<comment type="caution">
    <text evidence="2">The sequence shown here is derived from an EMBL/GenBank/DDBJ whole genome shotgun (WGS) entry which is preliminary data.</text>
</comment>
<evidence type="ECO:0000313" key="2">
    <source>
        <dbReference type="EMBL" id="KTD51430.1"/>
    </source>
</evidence>
<accession>A0A0W0Y450</accession>